<sequence length="214" mass="23450">MTRRSSRPGSDGPIVTDLVLWRHGQTDYNRQKRVQGRIDIPLNEEGLAQAAAVAPALEALGPRRIVSSPLQRARGTARILADRCGIEVGIDDDLAERSFGQWEGLTRREIKAGWPEQYRRWRTGEEPEGVGVEARADVAERVGAALARLAQGAREGEVTVVACHGSALTVGACRLLGLDPSAWFGLRGLDNSHYAVLRRSRREPGWTLVAWNLG</sequence>
<protein>
    <submittedName>
        <fullName evidence="3">Histidine phosphatase family protein</fullName>
    </submittedName>
</protein>
<reference evidence="3 4" key="1">
    <citation type="submission" date="2018-11" db="EMBL/GenBank/DDBJ databases">
        <title>Genomes From Bacteria Associated with the Canine Oral Cavity: a Test Case for Automated Genome-Based Taxonomic Assignment.</title>
        <authorList>
            <person name="Coil D.A."/>
            <person name="Jospin G."/>
            <person name="Darling A.E."/>
            <person name="Wallis C."/>
            <person name="Davis I.J."/>
            <person name="Harris S."/>
            <person name="Eisen J.A."/>
            <person name="Holcombe L.J."/>
            <person name="O'Flynn C."/>
        </authorList>
    </citation>
    <scope>NUCLEOTIDE SEQUENCE [LARGE SCALE GENOMIC DNA]</scope>
    <source>
        <strain evidence="3 4">OH5050</strain>
    </source>
</reference>
<dbReference type="Gene3D" id="3.40.50.1240">
    <property type="entry name" value="Phosphoglycerate mutase-like"/>
    <property type="match status" value="1"/>
</dbReference>
<dbReference type="AlphaFoldDB" id="A0A3P1UWE5"/>
<dbReference type="Proteomes" id="UP000271272">
    <property type="component" value="Unassembled WGS sequence"/>
</dbReference>
<proteinExistence type="predicted"/>
<evidence type="ECO:0000256" key="1">
    <source>
        <dbReference type="PIRSR" id="PIRSR613078-1"/>
    </source>
</evidence>
<dbReference type="EMBL" id="RQZC01000023">
    <property type="protein sequence ID" value="RRD25626.1"/>
    <property type="molecule type" value="Genomic_DNA"/>
</dbReference>
<feature type="binding site" evidence="2">
    <location>
        <position position="72"/>
    </location>
    <ligand>
        <name>substrate</name>
    </ligand>
</feature>
<dbReference type="SUPFAM" id="SSF53254">
    <property type="entry name" value="Phosphoglycerate mutase-like"/>
    <property type="match status" value="1"/>
</dbReference>
<dbReference type="InterPro" id="IPR001345">
    <property type="entry name" value="PG/BPGM_mutase_AS"/>
</dbReference>
<dbReference type="SMART" id="SM00855">
    <property type="entry name" value="PGAM"/>
    <property type="match status" value="1"/>
</dbReference>
<evidence type="ECO:0000313" key="4">
    <source>
        <dbReference type="Proteomes" id="UP000271272"/>
    </source>
</evidence>
<accession>A0A3P1UWE5</accession>
<dbReference type="InterPro" id="IPR050275">
    <property type="entry name" value="PGM_Phosphatase"/>
</dbReference>
<feature type="active site" description="Proton donor/acceptor" evidence="1">
    <location>
        <position position="96"/>
    </location>
</feature>
<dbReference type="OrthoDB" id="4697614at2"/>
<dbReference type="Pfam" id="PF00300">
    <property type="entry name" value="His_Phos_1"/>
    <property type="match status" value="1"/>
</dbReference>
<comment type="caution">
    <text evidence="3">The sequence shown here is derived from an EMBL/GenBank/DDBJ whole genome shotgun (WGS) entry which is preliminary data.</text>
</comment>
<dbReference type="InterPro" id="IPR013078">
    <property type="entry name" value="His_Pase_superF_clade-1"/>
</dbReference>
<evidence type="ECO:0000313" key="3">
    <source>
        <dbReference type="EMBL" id="RRD25626.1"/>
    </source>
</evidence>
<feature type="active site" description="Tele-phosphohistidine intermediate" evidence="1">
    <location>
        <position position="23"/>
    </location>
</feature>
<dbReference type="PANTHER" id="PTHR48100">
    <property type="entry name" value="BROAD-SPECIFICITY PHOSPHATASE YOR283W-RELATED"/>
    <property type="match status" value="1"/>
</dbReference>
<dbReference type="GO" id="GO:0005737">
    <property type="term" value="C:cytoplasm"/>
    <property type="evidence" value="ECO:0007669"/>
    <property type="project" value="TreeGrafter"/>
</dbReference>
<dbReference type="InterPro" id="IPR029033">
    <property type="entry name" value="His_PPase_superfam"/>
</dbReference>
<dbReference type="PANTHER" id="PTHR48100:SF62">
    <property type="entry name" value="GLUCOSYL-3-PHOSPHOGLYCERATE PHOSPHATASE"/>
    <property type="match status" value="1"/>
</dbReference>
<gene>
    <name evidence="3" type="ORF">EII10_10525</name>
</gene>
<dbReference type="CDD" id="cd07067">
    <property type="entry name" value="HP_PGM_like"/>
    <property type="match status" value="1"/>
</dbReference>
<keyword evidence="4" id="KW-1185">Reference proteome</keyword>
<name>A0A3P1UWE5_9ACTO</name>
<feature type="binding site" evidence="2">
    <location>
        <begin position="22"/>
        <end position="29"/>
    </location>
    <ligand>
        <name>substrate</name>
    </ligand>
</feature>
<dbReference type="PROSITE" id="PS00175">
    <property type="entry name" value="PG_MUTASE"/>
    <property type="match status" value="1"/>
</dbReference>
<dbReference type="GO" id="GO:0016791">
    <property type="term" value="F:phosphatase activity"/>
    <property type="evidence" value="ECO:0007669"/>
    <property type="project" value="TreeGrafter"/>
</dbReference>
<organism evidence="3 4">
    <name type="scientific">Actinomyces bowdenii</name>
    <dbReference type="NCBI Taxonomy" id="131109"/>
    <lineage>
        <taxon>Bacteria</taxon>
        <taxon>Bacillati</taxon>
        <taxon>Actinomycetota</taxon>
        <taxon>Actinomycetes</taxon>
        <taxon>Actinomycetales</taxon>
        <taxon>Actinomycetaceae</taxon>
        <taxon>Actinomyces</taxon>
    </lineage>
</organism>
<evidence type="ECO:0000256" key="2">
    <source>
        <dbReference type="PIRSR" id="PIRSR613078-2"/>
    </source>
</evidence>